<dbReference type="SUPFAM" id="SSF54637">
    <property type="entry name" value="Thioesterase/thiol ester dehydrase-isomerase"/>
    <property type="match status" value="1"/>
</dbReference>
<evidence type="ECO:0000313" key="3">
    <source>
        <dbReference type="Proteomes" id="UP001236014"/>
    </source>
</evidence>
<dbReference type="RefSeq" id="WP_285969880.1">
    <property type="nucleotide sequence ID" value="NZ_CP127294.1"/>
</dbReference>
<organism evidence="2 3">
    <name type="scientific">Amycolatopsis carbonis</name>
    <dbReference type="NCBI Taxonomy" id="715471"/>
    <lineage>
        <taxon>Bacteria</taxon>
        <taxon>Bacillati</taxon>
        <taxon>Actinomycetota</taxon>
        <taxon>Actinomycetes</taxon>
        <taxon>Pseudonocardiales</taxon>
        <taxon>Pseudonocardiaceae</taxon>
        <taxon>Amycolatopsis</taxon>
    </lineage>
</organism>
<feature type="domain" description="Fluoroacetyl-CoA-specific thioesterase-like" evidence="1">
    <location>
        <begin position="45"/>
        <end position="112"/>
    </location>
</feature>
<evidence type="ECO:0000313" key="2">
    <source>
        <dbReference type="EMBL" id="WIX79188.1"/>
    </source>
</evidence>
<name>A0A9Y2IIG5_9PSEU</name>
<dbReference type="Pfam" id="PF22636">
    <property type="entry name" value="FlK"/>
    <property type="match status" value="1"/>
</dbReference>
<proteinExistence type="predicted"/>
<dbReference type="KEGG" id="acab:QRX50_49060"/>
<gene>
    <name evidence="2" type="ORF">QRX50_49060</name>
</gene>
<dbReference type="InterPro" id="IPR054485">
    <property type="entry name" value="FlK-like_dom"/>
</dbReference>
<dbReference type="Gene3D" id="3.10.129.10">
    <property type="entry name" value="Hotdog Thioesterase"/>
    <property type="match status" value="1"/>
</dbReference>
<dbReference type="InterPro" id="IPR029069">
    <property type="entry name" value="HotDog_dom_sf"/>
</dbReference>
<accession>A0A9Y2IIG5</accession>
<evidence type="ECO:0000259" key="1">
    <source>
        <dbReference type="Pfam" id="PF22636"/>
    </source>
</evidence>
<reference evidence="2 3" key="1">
    <citation type="submission" date="2023-06" db="EMBL/GenBank/DDBJ databases">
        <authorList>
            <person name="Oyuntsetseg B."/>
            <person name="Kim S.B."/>
        </authorList>
    </citation>
    <scope>NUCLEOTIDE SEQUENCE [LARGE SCALE GENOMIC DNA]</scope>
    <source>
        <strain evidence="2 3">2-15</strain>
    </source>
</reference>
<dbReference type="AlphaFoldDB" id="A0A9Y2IIG5"/>
<dbReference type="EMBL" id="CP127294">
    <property type="protein sequence ID" value="WIX79188.1"/>
    <property type="molecule type" value="Genomic_DNA"/>
</dbReference>
<keyword evidence="3" id="KW-1185">Reference proteome</keyword>
<sequence length="120" mass="13299">MIGVAEHVRVDRFEDHLTDDLSHAAVHLEQVVDSLPGILFPLERKPDVMASARLLELVEMPCMDALREHIAPHGSTLGTRQHVEHRGAVVIGARLRITARCAAAQGAYSEWRVMTVHDGH</sequence>
<dbReference type="Proteomes" id="UP001236014">
    <property type="component" value="Chromosome"/>
</dbReference>
<protein>
    <recommendedName>
        <fullName evidence="1">Fluoroacetyl-CoA-specific thioesterase-like domain-containing protein</fullName>
    </recommendedName>
</protein>